<evidence type="ECO:0000256" key="5">
    <source>
        <dbReference type="ARBA" id="ARBA00022737"/>
    </source>
</evidence>
<evidence type="ECO:0000256" key="7">
    <source>
        <dbReference type="ARBA" id="ARBA00022989"/>
    </source>
</evidence>
<evidence type="ECO:0000256" key="6">
    <source>
        <dbReference type="ARBA" id="ARBA00022792"/>
    </source>
</evidence>
<dbReference type="OrthoDB" id="756301at2759"/>
<feature type="repeat" description="Solcar" evidence="10">
    <location>
        <begin position="159"/>
        <end position="251"/>
    </location>
</feature>
<dbReference type="InParanoid" id="B3MMP9"/>
<dbReference type="EMBL" id="CH902620">
    <property type="protein sequence ID" value="EDV31940.1"/>
    <property type="molecule type" value="Genomic_DNA"/>
</dbReference>
<gene>
    <name evidence="12" type="primary">Dana\GF15592</name>
    <name evidence="12" type="synonym">dana_GLEANR_16358</name>
    <name evidence="12" type="ORF">GF15592</name>
</gene>
<dbReference type="Pfam" id="PF00153">
    <property type="entry name" value="Mito_carr"/>
    <property type="match status" value="3"/>
</dbReference>
<evidence type="ECO:0000256" key="10">
    <source>
        <dbReference type="PROSITE-ProRule" id="PRU00282"/>
    </source>
</evidence>
<evidence type="ECO:0008006" key="14">
    <source>
        <dbReference type="Google" id="ProtNLM"/>
    </source>
</evidence>
<keyword evidence="4 10" id="KW-0812">Transmembrane</keyword>
<dbReference type="Proteomes" id="UP000007801">
    <property type="component" value="Unassembled WGS sequence"/>
</dbReference>
<keyword evidence="13" id="KW-1185">Reference proteome</keyword>
<dbReference type="eggNOG" id="KOG0753">
    <property type="taxonomic scope" value="Eukaryota"/>
</dbReference>
<keyword evidence="5" id="KW-0677">Repeat</keyword>
<dbReference type="InterPro" id="IPR050391">
    <property type="entry name" value="Mito_Metabolite_Transporter"/>
</dbReference>
<dbReference type="InterPro" id="IPR018108">
    <property type="entry name" value="MCP_transmembrane"/>
</dbReference>
<evidence type="ECO:0000313" key="13">
    <source>
        <dbReference type="Proteomes" id="UP000007801"/>
    </source>
</evidence>
<dbReference type="PANTHER" id="PTHR45618">
    <property type="entry name" value="MITOCHONDRIAL DICARBOXYLATE CARRIER-RELATED"/>
    <property type="match status" value="1"/>
</dbReference>
<dbReference type="OMA" id="KGFIPYW"/>
<dbReference type="PROSITE" id="PS50920">
    <property type="entry name" value="SOLCAR"/>
    <property type="match status" value="3"/>
</dbReference>
<dbReference type="KEGG" id="dan:6498398"/>
<dbReference type="AlphaFoldDB" id="B3MMP9"/>
<proteinExistence type="inferred from homology"/>
<reference evidence="12 13" key="1">
    <citation type="journal article" date="2007" name="Nature">
        <title>Evolution of genes and genomes on the Drosophila phylogeny.</title>
        <authorList>
            <consortium name="Drosophila 12 Genomes Consortium"/>
            <person name="Clark A.G."/>
            <person name="Eisen M.B."/>
            <person name="Smith D.R."/>
            <person name="Bergman C.M."/>
            <person name="Oliver B."/>
            <person name="Markow T.A."/>
            <person name="Kaufman T.C."/>
            <person name="Kellis M."/>
            <person name="Gelbart W."/>
            <person name="Iyer V.N."/>
            <person name="Pollard D.A."/>
            <person name="Sackton T.B."/>
            <person name="Larracuente A.M."/>
            <person name="Singh N.D."/>
            <person name="Abad J.P."/>
            <person name="Abt D.N."/>
            <person name="Adryan B."/>
            <person name="Aguade M."/>
            <person name="Akashi H."/>
            <person name="Anderson W.W."/>
            <person name="Aquadro C.F."/>
            <person name="Ardell D.H."/>
            <person name="Arguello R."/>
            <person name="Artieri C.G."/>
            <person name="Barbash D.A."/>
            <person name="Barker D."/>
            <person name="Barsanti P."/>
            <person name="Batterham P."/>
            <person name="Batzoglou S."/>
            <person name="Begun D."/>
            <person name="Bhutkar A."/>
            <person name="Blanco E."/>
            <person name="Bosak S.A."/>
            <person name="Bradley R.K."/>
            <person name="Brand A.D."/>
            <person name="Brent M.R."/>
            <person name="Brooks A.N."/>
            <person name="Brown R.H."/>
            <person name="Butlin R.K."/>
            <person name="Caggese C."/>
            <person name="Calvi B.R."/>
            <person name="Bernardo de Carvalho A."/>
            <person name="Caspi A."/>
            <person name="Castrezana S."/>
            <person name="Celniker S.E."/>
            <person name="Chang J.L."/>
            <person name="Chapple C."/>
            <person name="Chatterji S."/>
            <person name="Chinwalla A."/>
            <person name="Civetta A."/>
            <person name="Clifton S.W."/>
            <person name="Comeron J.M."/>
            <person name="Costello J.C."/>
            <person name="Coyne J.A."/>
            <person name="Daub J."/>
            <person name="David R.G."/>
            <person name="Delcher A.L."/>
            <person name="Delehaunty K."/>
            <person name="Do C.B."/>
            <person name="Ebling H."/>
            <person name="Edwards K."/>
            <person name="Eickbush T."/>
            <person name="Evans J.D."/>
            <person name="Filipski A."/>
            <person name="Findeiss S."/>
            <person name="Freyhult E."/>
            <person name="Fulton L."/>
            <person name="Fulton R."/>
            <person name="Garcia A.C."/>
            <person name="Gardiner A."/>
            <person name="Garfield D.A."/>
            <person name="Garvin B.E."/>
            <person name="Gibson G."/>
            <person name="Gilbert D."/>
            <person name="Gnerre S."/>
            <person name="Godfrey J."/>
            <person name="Good R."/>
            <person name="Gotea V."/>
            <person name="Gravely B."/>
            <person name="Greenberg A.J."/>
            <person name="Griffiths-Jones S."/>
            <person name="Gross S."/>
            <person name="Guigo R."/>
            <person name="Gustafson E.A."/>
            <person name="Haerty W."/>
            <person name="Hahn M.W."/>
            <person name="Halligan D.L."/>
            <person name="Halpern A.L."/>
            <person name="Halter G.M."/>
            <person name="Han M.V."/>
            <person name="Heger A."/>
            <person name="Hillier L."/>
            <person name="Hinrichs A.S."/>
            <person name="Holmes I."/>
            <person name="Hoskins R.A."/>
            <person name="Hubisz M.J."/>
            <person name="Hultmark D."/>
            <person name="Huntley M.A."/>
            <person name="Jaffe D.B."/>
            <person name="Jagadeeshan S."/>
            <person name="Jeck W.R."/>
            <person name="Johnson J."/>
            <person name="Jones C.D."/>
            <person name="Jordan W.C."/>
            <person name="Karpen G.H."/>
            <person name="Kataoka E."/>
            <person name="Keightley P.D."/>
            <person name="Kheradpour P."/>
            <person name="Kirkness E.F."/>
            <person name="Koerich L.B."/>
            <person name="Kristiansen K."/>
            <person name="Kudrna D."/>
            <person name="Kulathinal R.J."/>
            <person name="Kumar S."/>
            <person name="Kwok R."/>
            <person name="Lander E."/>
            <person name="Langley C.H."/>
            <person name="Lapoint R."/>
            <person name="Lazzaro B.P."/>
            <person name="Lee S.J."/>
            <person name="Levesque L."/>
            <person name="Li R."/>
            <person name="Lin C.F."/>
            <person name="Lin M.F."/>
            <person name="Lindblad-Toh K."/>
            <person name="Llopart A."/>
            <person name="Long M."/>
            <person name="Low L."/>
            <person name="Lozovsky E."/>
            <person name="Lu J."/>
            <person name="Luo M."/>
            <person name="Machado C.A."/>
            <person name="Makalowski W."/>
            <person name="Marzo M."/>
            <person name="Matsuda M."/>
            <person name="Matzkin L."/>
            <person name="McAllister B."/>
            <person name="McBride C.S."/>
            <person name="McKernan B."/>
            <person name="McKernan K."/>
            <person name="Mendez-Lago M."/>
            <person name="Minx P."/>
            <person name="Mollenhauer M.U."/>
            <person name="Montooth K."/>
            <person name="Mount S.M."/>
            <person name="Mu X."/>
            <person name="Myers E."/>
            <person name="Negre B."/>
            <person name="Newfeld S."/>
            <person name="Nielsen R."/>
            <person name="Noor M.A."/>
            <person name="O'Grady P."/>
            <person name="Pachter L."/>
            <person name="Papaceit M."/>
            <person name="Parisi M.J."/>
            <person name="Parisi M."/>
            <person name="Parts L."/>
            <person name="Pedersen J.S."/>
            <person name="Pesole G."/>
            <person name="Phillippy A.M."/>
            <person name="Ponting C.P."/>
            <person name="Pop M."/>
            <person name="Porcelli D."/>
            <person name="Powell J.R."/>
            <person name="Prohaska S."/>
            <person name="Pruitt K."/>
            <person name="Puig M."/>
            <person name="Quesneville H."/>
            <person name="Ram K.R."/>
            <person name="Rand D."/>
            <person name="Rasmussen M.D."/>
            <person name="Reed L.K."/>
            <person name="Reenan R."/>
            <person name="Reily A."/>
            <person name="Remington K.A."/>
            <person name="Rieger T.T."/>
            <person name="Ritchie M.G."/>
            <person name="Robin C."/>
            <person name="Rogers Y.H."/>
            <person name="Rohde C."/>
            <person name="Rozas J."/>
            <person name="Rubenfield M.J."/>
            <person name="Ruiz A."/>
            <person name="Russo S."/>
            <person name="Salzberg S.L."/>
            <person name="Sanchez-Gracia A."/>
            <person name="Saranga D.J."/>
            <person name="Sato H."/>
            <person name="Schaeffer S.W."/>
            <person name="Schatz M.C."/>
            <person name="Schlenke T."/>
            <person name="Schwartz R."/>
            <person name="Segarra C."/>
            <person name="Singh R.S."/>
            <person name="Sirot L."/>
            <person name="Sirota M."/>
            <person name="Sisneros N.B."/>
            <person name="Smith C.D."/>
            <person name="Smith T.F."/>
            <person name="Spieth J."/>
            <person name="Stage D.E."/>
            <person name="Stark A."/>
            <person name="Stephan W."/>
            <person name="Strausberg R.L."/>
            <person name="Strempel S."/>
            <person name="Sturgill D."/>
            <person name="Sutton G."/>
            <person name="Sutton G.G."/>
            <person name="Tao W."/>
            <person name="Teichmann S."/>
            <person name="Tobari Y.N."/>
            <person name="Tomimura Y."/>
            <person name="Tsolas J.M."/>
            <person name="Valente V.L."/>
            <person name="Venter E."/>
            <person name="Venter J.C."/>
            <person name="Vicario S."/>
            <person name="Vieira F.G."/>
            <person name="Vilella A.J."/>
            <person name="Villasante A."/>
            <person name="Walenz B."/>
            <person name="Wang J."/>
            <person name="Wasserman M."/>
            <person name="Watts T."/>
            <person name="Wilson D."/>
            <person name="Wilson R.K."/>
            <person name="Wing R.A."/>
            <person name="Wolfner M.F."/>
            <person name="Wong A."/>
            <person name="Wong G.K."/>
            <person name="Wu C.I."/>
            <person name="Wu G."/>
            <person name="Yamamoto D."/>
            <person name="Yang H.P."/>
            <person name="Yang S.P."/>
            <person name="Yorke J.A."/>
            <person name="Yoshida K."/>
            <person name="Zdobnov E."/>
            <person name="Zhang P."/>
            <person name="Zhang Y."/>
            <person name="Zimin A.V."/>
            <person name="Baldwin J."/>
            <person name="Abdouelleil A."/>
            <person name="Abdulkadir J."/>
            <person name="Abebe A."/>
            <person name="Abera B."/>
            <person name="Abreu J."/>
            <person name="Acer S.C."/>
            <person name="Aftuck L."/>
            <person name="Alexander A."/>
            <person name="An P."/>
            <person name="Anderson E."/>
            <person name="Anderson S."/>
            <person name="Arachi H."/>
            <person name="Azer M."/>
            <person name="Bachantsang P."/>
            <person name="Barry A."/>
            <person name="Bayul T."/>
            <person name="Berlin A."/>
            <person name="Bessette D."/>
            <person name="Bloom T."/>
            <person name="Blye J."/>
            <person name="Boguslavskiy L."/>
            <person name="Bonnet C."/>
            <person name="Boukhgalter B."/>
            <person name="Bourzgui I."/>
            <person name="Brown A."/>
            <person name="Cahill P."/>
            <person name="Channer S."/>
            <person name="Cheshatsang Y."/>
            <person name="Chuda L."/>
            <person name="Citroen M."/>
            <person name="Collymore A."/>
            <person name="Cooke P."/>
            <person name="Costello M."/>
            <person name="D'Aco K."/>
            <person name="Daza R."/>
            <person name="De Haan G."/>
            <person name="DeGray S."/>
            <person name="DeMaso C."/>
            <person name="Dhargay N."/>
            <person name="Dooley K."/>
            <person name="Dooley E."/>
            <person name="Doricent M."/>
            <person name="Dorje P."/>
            <person name="Dorjee K."/>
            <person name="Dupes A."/>
            <person name="Elong R."/>
            <person name="Falk J."/>
            <person name="Farina A."/>
            <person name="Faro S."/>
            <person name="Ferguson D."/>
            <person name="Fisher S."/>
            <person name="Foley C.D."/>
            <person name="Franke A."/>
            <person name="Friedrich D."/>
            <person name="Gadbois L."/>
            <person name="Gearin G."/>
            <person name="Gearin C.R."/>
            <person name="Giannoukos G."/>
            <person name="Goode T."/>
            <person name="Graham J."/>
            <person name="Grandbois E."/>
            <person name="Grewal S."/>
            <person name="Gyaltsen K."/>
            <person name="Hafez N."/>
            <person name="Hagos B."/>
            <person name="Hall J."/>
            <person name="Henson C."/>
            <person name="Hollinger A."/>
            <person name="Honan T."/>
            <person name="Huard M.D."/>
            <person name="Hughes L."/>
            <person name="Hurhula B."/>
            <person name="Husby M.E."/>
            <person name="Kamat A."/>
            <person name="Kanga B."/>
            <person name="Kashin S."/>
            <person name="Khazanovich D."/>
            <person name="Kisner P."/>
            <person name="Lance K."/>
            <person name="Lara M."/>
            <person name="Lee W."/>
            <person name="Lennon N."/>
            <person name="Letendre F."/>
            <person name="LeVine R."/>
            <person name="Lipovsky A."/>
            <person name="Liu X."/>
            <person name="Liu J."/>
            <person name="Liu S."/>
            <person name="Lokyitsang T."/>
            <person name="Lokyitsang Y."/>
            <person name="Lubonja R."/>
            <person name="Lui A."/>
            <person name="MacDonald P."/>
            <person name="Magnisalis V."/>
            <person name="Maru K."/>
            <person name="Matthews C."/>
            <person name="McCusker W."/>
            <person name="McDonough S."/>
            <person name="Mehta T."/>
            <person name="Meldrim J."/>
            <person name="Meneus L."/>
            <person name="Mihai O."/>
            <person name="Mihalev A."/>
            <person name="Mihova T."/>
            <person name="Mittelman R."/>
            <person name="Mlenga V."/>
            <person name="Montmayeur A."/>
            <person name="Mulrain L."/>
            <person name="Navidi A."/>
            <person name="Naylor J."/>
            <person name="Negash T."/>
            <person name="Nguyen T."/>
            <person name="Nguyen N."/>
            <person name="Nicol R."/>
            <person name="Norbu C."/>
            <person name="Norbu N."/>
            <person name="Novod N."/>
            <person name="O'Neill B."/>
            <person name="Osman S."/>
            <person name="Markiewicz E."/>
            <person name="Oyono O.L."/>
            <person name="Patti C."/>
            <person name="Phunkhang P."/>
            <person name="Pierre F."/>
            <person name="Priest M."/>
            <person name="Raghuraman S."/>
            <person name="Rege F."/>
            <person name="Reyes R."/>
            <person name="Rise C."/>
            <person name="Rogov P."/>
            <person name="Ross K."/>
            <person name="Ryan E."/>
            <person name="Settipalli S."/>
            <person name="Shea T."/>
            <person name="Sherpa N."/>
            <person name="Shi L."/>
            <person name="Shih D."/>
            <person name="Sparrow T."/>
            <person name="Spaulding J."/>
            <person name="Stalker J."/>
            <person name="Stange-Thomann N."/>
            <person name="Stavropoulos S."/>
            <person name="Stone C."/>
            <person name="Strader C."/>
            <person name="Tesfaye S."/>
            <person name="Thomson T."/>
            <person name="Thoulutsang Y."/>
            <person name="Thoulutsang D."/>
            <person name="Topham K."/>
            <person name="Topping I."/>
            <person name="Tsamla T."/>
            <person name="Vassiliev H."/>
            <person name="Vo A."/>
            <person name="Wangchuk T."/>
            <person name="Wangdi T."/>
            <person name="Weiand M."/>
            <person name="Wilkinson J."/>
            <person name="Wilson A."/>
            <person name="Yadav S."/>
            <person name="Young G."/>
            <person name="Yu Q."/>
            <person name="Zembek L."/>
            <person name="Zhong D."/>
            <person name="Zimmer A."/>
            <person name="Zwirko Z."/>
            <person name="Jaffe D.B."/>
            <person name="Alvarez P."/>
            <person name="Brockman W."/>
            <person name="Butler J."/>
            <person name="Chin C."/>
            <person name="Gnerre S."/>
            <person name="Grabherr M."/>
            <person name="Kleber M."/>
            <person name="Mauceli E."/>
            <person name="MacCallum I."/>
        </authorList>
    </citation>
    <scope>NUCLEOTIDE SEQUENCE [LARGE SCALE GENOMIC DNA]</scope>
    <source>
        <strain evidence="13">Tucson 14024-0371.13</strain>
    </source>
</reference>
<keyword evidence="9 10" id="KW-0472">Membrane</keyword>
<keyword evidence="3 11" id="KW-0813">Transport</keyword>
<name>B3MMP9_DROAN</name>
<dbReference type="PRINTS" id="PR00784">
    <property type="entry name" value="MTUNCOUPLING"/>
</dbReference>
<organism evidence="12 13">
    <name type="scientific">Drosophila ananassae</name>
    <name type="common">Fruit fly</name>
    <dbReference type="NCBI Taxonomy" id="7217"/>
    <lineage>
        <taxon>Eukaryota</taxon>
        <taxon>Metazoa</taxon>
        <taxon>Ecdysozoa</taxon>
        <taxon>Arthropoda</taxon>
        <taxon>Hexapoda</taxon>
        <taxon>Insecta</taxon>
        <taxon>Pterygota</taxon>
        <taxon>Neoptera</taxon>
        <taxon>Endopterygota</taxon>
        <taxon>Diptera</taxon>
        <taxon>Brachycera</taxon>
        <taxon>Muscomorpha</taxon>
        <taxon>Ephydroidea</taxon>
        <taxon>Drosophilidae</taxon>
        <taxon>Drosophila</taxon>
        <taxon>Sophophora</taxon>
    </lineage>
</organism>
<evidence type="ECO:0000256" key="11">
    <source>
        <dbReference type="RuleBase" id="RU000488"/>
    </source>
</evidence>
<evidence type="ECO:0000256" key="3">
    <source>
        <dbReference type="ARBA" id="ARBA00022448"/>
    </source>
</evidence>
<dbReference type="GeneID" id="6498398"/>
<evidence type="ECO:0000256" key="1">
    <source>
        <dbReference type="ARBA" id="ARBA00004448"/>
    </source>
</evidence>
<dbReference type="InterPro" id="IPR023395">
    <property type="entry name" value="MCP_dom_sf"/>
</dbReference>
<evidence type="ECO:0000256" key="8">
    <source>
        <dbReference type="ARBA" id="ARBA00023128"/>
    </source>
</evidence>
<protein>
    <recommendedName>
        <fullName evidence="14">Mitochondrial uncoupling protein 4</fullName>
    </recommendedName>
</protein>
<dbReference type="GO" id="GO:0005743">
    <property type="term" value="C:mitochondrial inner membrane"/>
    <property type="evidence" value="ECO:0007669"/>
    <property type="project" value="UniProtKB-SubCell"/>
</dbReference>
<dbReference type="SUPFAM" id="SSF103506">
    <property type="entry name" value="Mitochondrial carrier"/>
    <property type="match status" value="1"/>
</dbReference>
<sequence length="357" mass="39691">MASQDNEVPPPHEHLNLPLDRDWDYVSTFAPYPLPEENGPLRLQYLVTNRKTPFVEMYITSFVSACSAEVVGYPFDVCKTRMQIQGELASKPGAGQEARYRGLLATAHGIIREEGVHKLYGGISAMILRHTFFSGIKMLIYDNIREKVIVAGKDGRPRLTFLGSSISGIAAGAGANIVTVPSDLIKIQMQMEGKRRLMGEPPRIHNVFQALTSIYQTGGIVGLWKGTVPSTWCAALVTLGDVSFYDLSKRSLMRVLDQPDSRGIQFLSAIIAGFAGAGLSTPADVIKSRIMNQPTDAWGRGLHYKGALDCLSKLLKQEGLMAMYKGFIPYWLRVSPWSMVFWMTFEQIRRHRGVEGY</sequence>
<evidence type="ECO:0000256" key="4">
    <source>
        <dbReference type="ARBA" id="ARBA00022692"/>
    </source>
</evidence>
<dbReference type="Gene3D" id="1.50.40.10">
    <property type="entry name" value="Mitochondrial carrier domain"/>
    <property type="match status" value="1"/>
</dbReference>
<keyword evidence="6" id="KW-0999">Mitochondrion inner membrane</keyword>
<evidence type="ECO:0000256" key="9">
    <source>
        <dbReference type="ARBA" id="ARBA00023136"/>
    </source>
</evidence>
<dbReference type="STRING" id="7217.B3MMP9"/>
<feature type="repeat" description="Solcar" evidence="10">
    <location>
        <begin position="260"/>
        <end position="351"/>
    </location>
</feature>
<dbReference type="GO" id="GO:0055085">
    <property type="term" value="P:transmembrane transport"/>
    <property type="evidence" value="ECO:0007669"/>
    <property type="project" value="InterPro"/>
</dbReference>
<dbReference type="InterPro" id="IPR002067">
    <property type="entry name" value="MCP"/>
</dbReference>
<accession>B3MMP9</accession>
<evidence type="ECO:0000256" key="2">
    <source>
        <dbReference type="ARBA" id="ARBA00006375"/>
    </source>
</evidence>
<dbReference type="PhylomeDB" id="B3MMP9"/>
<keyword evidence="8" id="KW-0496">Mitochondrion</keyword>
<comment type="similarity">
    <text evidence="2 11">Belongs to the mitochondrial carrier (TC 2.A.29) family.</text>
</comment>
<dbReference type="CTD" id="33833"/>
<keyword evidence="7" id="KW-1133">Transmembrane helix</keyword>
<dbReference type="FunFam" id="1.50.40.10:FF:000062">
    <property type="entry name" value="mitochondrial uncoupling protein 3"/>
    <property type="match status" value="1"/>
</dbReference>
<dbReference type="HOGENOM" id="CLU_015166_14_2_1"/>
<feature type="repeat" description="Solcar" evidence="10">
    <location>
        <begin position="56"/>
        <end position="147"/>
    </location>
</feature>
<comment type="subcellular location">
    <subcellularLocation>
        <location evidence="1">Mitochondrion inner membrane</location>
        <topology evidence="1">Multi-pass membrane protein</topology>
    </subcellularLocation>
</comment>
<evidence type="ECO:0000313" key="12">
    <source>
        <dbReference type="EMBL" id="EDV31940.1"/>
    </source>
</evidence>